<evidence type="ECO:0000313" key="1">
    <source>
        <dbReference type="EMBL" id="KAH3807939.1"/>
    </source>
</evidence>
<reference evidence="1" key="1">
    <citation type="journal article" date="2019" name="bioRxiv">
        <title>The Genome of the Zebra Mussel, Dreissena polymorpha: A Resource for Invasive Species Research.</title>
        <authorList>
            <person name="McCartney M.A."/>
            <person name="Auch B."/>
            <person name="Kono T."/>
            <person name="Mallez S."/>
            <person name="Zhang Y."/>
            <person name="Obille A."/>
            <person name="Becker A."/>
            <person name="Abrahante J.E."/>
            <person name="Garbe J."/>
            <person name="Badalamenti J.P."/>
            <person name="Herman A."/>
            <person name="Mangelson H."/>
            <person name="Liachko I."/>
            <person name="Sullivan S."/>
            <person name="Sone E.D."/>
            <person name="Koren S."/>
            <person name="Silverstein K.A.T."/>
            <person name="Beckman K.B."/>
            <person name="Gohl D.M."/>
        </authorList>
    </citation>
    <scope>NUCLEOTIDE SEQUENCE</scope>
    <source>
        <strain evidence="1">Duluth1</strain>
        <tissue evidence="1">Whole animal</tissue>
    </source>
</reference>
<sequence length="87" mass="9762">MASYLLYPRCKSEDDLLLKSTYLTEESGDSRCITIAVIAKATVQQSMQQSVQHSVQQNVQQSVQQSVQSDIASLVLVCEDGLIRNRW</sequence>
<protein>
    <submittedName>
        <fullName evidence="1">Uncharacterized protein</fullName>
    </submittedName>
</protein>
<dbReference type="Proteomes" id="UP000828390">
    <property type="component" value="Unassembled WGS sequence"/>
</dbReference>
<name>A0A9D4FZF6_DREPO</name>
<evidence type="ECO:0000313" key="2">
    <source>
        <dbReference type="Proteomes" id="UP000828390"/>
    </source>
</evidence>
<reference evidence="1" key="2">
    <citation type="submission" date="2020-11" db="EMBL/GenBank/DDBJ databases">
        <authorList>
            <person name="McCartney M.A."/>
            <person name="Auch B."/>
            <person name="Kono T."/>
            <person name="Mallez S."/>
            <person name="Becker A."/>
            <person name="Gohl D.M."/>
            <person name="Silverstein K.A.T."/>
            <person name="Koren S."/>
            <person name="Bechman K.B."/>
            <person name="Herman A."/>
            <person name="Abrahante J.E."/>
            <person name="Garbe J."/>
        </authorList>
    </citation>
    <scope>NUCLEOTIDE SEQUENCE</scope>
    <source>
        <strain evidence="1">Duluth1</strain>
        <tissue evidence="1">Whole animal</tissue>
    </source>
</reference>
<gene>
    <name evidence="1" type="ORF">DPMN_136287</name>
</gene>
<keyword evidence="2" id="KW-1185">Reference proteome</keyword>
<proteinExistence type="predicted"/>
<dbReference type="EMBL" id="JAIWYP010000006">
    <property type="protein sequence ID" value="KAH3807939.1"/>
    <property type="molecule type" value="Genomic_DNA"/>
</dbReference>
<dbReference type="AlphaFoldDB" id="A0A9D4FZF6"/>
<accession>A0A9D4FZF6</accession>
<comment type="caution">
    <text evidence="1">The sequence shown here is derived from an EMBL/GenBank/DDBJ whole genome shotgun (WGS) entry which is preliminary data.</text>
</comment>
<organism evidence="1 2">
    <name type="scientific">Dreissena polymorpha</name>
    <name type="common">Zebra mussel</name>
    <name type="synonym">Mytilus polymorpha</name>
    <dbReference type="NCBI Taxonomy" id="45954"/>
    <lineage>
        <taxon>Eukaryota</taxon>
        <taxon>Metazoa</taxon>
        <taxon>Spiralia</taxon>
        <taxon>Lophotrochozoa</taxon>
        <taxon>Mollusca</taxon>
        <taxon>Bivalvia</taxon>
        <taxon>Autobranchia</taxon>
        <taxon>Heteroconchia</taxon>
        <taxon>Euheterodonta</taxon>
        <taxon>Imparidentia</taxon>
        <taxon>Neoheterodontei</taxon>
        <taxon>Myida</taxon>
        <taxon>Dreissenoidea</taxon>
        <taxon>Dreissenidae</taxon>
        <taxon>Dreissena</taxon>
    </lineage>
</organism>